<feature type="domain" description="Peptidase S1" evidence="9">
    <location>
        <begin position="1"/>
        <end position="265"/>
    </location>
</feature>
<dbReference type="GO" id="GO:0006508">
    <property type="term" value="P:proteolysis"/>
    <property type="evidence" value="ECO:0007669"/>
    <property type="project" value="UniProtKB-KW"/>
</dbReference>
<dbReference type="FunFam" id="2.40.10.10:FF:000002">
    <property type="entry name" value="Transmembrane protease serine"/>
    <property type="match status" value="1"/>
</dbReference>
<dbReference type="SUPFAM" id="SSF50494">
    <property type="entry name" value="Trypsin-like serine proteases"/>
    <property type="match status" value="1"/>
</dbReference>
<keyword evidence="5" id="KW-0720">Serine protease</keyword>
<feature type="compositionally biased region" description="Acidic residues" evidence="8">
    <location>
        <begin position="1"/>
        <end position="22"/>
    </location>
</feature>
<evidence type="ECO:0000256" key="4">
    <source>
        <dbReference type="ARBA" id="ARBA00022801"/>
    </source>
</evidence>
<dbReference type="GO" id="GO:0004252">
    <property type="term" value="F:serine-type endopeptidase activity"/>
    <property type="evidence" value="ECO:0007669"/>
    <property type="project" value="InterPro"/>
</dbReference>
<dbReference type="SMART" id="SM00020">
    <property type="entry name" value="Tryp_SPc"/>
    <property type="match status" value="1"/>
</dbReference>
<keyword evidence="2" id="KW-0964">Secreted</keyword>
<dbReference type="PROSITE" id="PS50240">
    <property type="entry name" value="TRYPSIN_DOM"/>
    <property type="match status" value="1"/>
</dbReference>
<feature type="region of interest" description="Disordered" evidence="8">
    <location>
        <begin position="125"/>
        <end position="144"/>
    </location>
</feature>
<keyword evidence="3" id="KW-0645">Protease</keyword>
<evidence type="ECO:0000256" key="1">
    <source>
        <dbReference type="ARBA" id="ARBA00004613"/>
    </source>
</evidence>
<evidence type="ECO:0000256" key="2">
    <source>
        <dbReference type="ARBA" id="ARBA00022525"/>
    </source>
</evidence>
<evidence type="ECO:0000259" key="9">
    <source>
        <dbReference type="PROSITE" id="PS50240"/>
    </source>
</evidence>
<accession>A0A5B7CFG6</accession>
<comment type="similarity">
    <text evidence="7">Belongs to the peptidase S1 family. CLIP subfamily.</text>
</comment>
<name>A0A5B7CFG6_PORTR</name>
<evidence type="ECO:0000256" key="5">
    <source>
        <dbReference type="ARBA" id="ARBA00022825"/>
    </source>
</evidence>
<sequence length="265" mass="28301">MKEEEDEEVKEEEEEEEEEEEKEANANSLYVVLGEYDLSKTSGDEQVIIAGELVIHEHYDGTTFTNDVGIIRLVPSITFNDMVKAVELPTQMGLVAVGTECITTGWGATVEGGSSSNILQKRPFTPPPLHPLHPGTRRGGAGRGGAKGRSVISGFTLHAFPGLQWSLVTLKGTSNSAISQVTVPVVSDSDCRASYGITDIADHMLCAGVLEGGKDACQGDSGGPFVCAGVQHGITSWGYGCARPDFPGVYTEVAYFVDWINHHSA</sequence>
<evidence type="ECO:0000256" key="7">
    <source>
        <dbReference type="ARBA" id="ARBA00024195"/>
    </source>
</evidence>
<dbReference type="CDD" id="cd00190">
    <property type="entry name" value="Tryp_SPc"/>
    <property type="match status" value="1"/>
</dbReference>
<comment type="caution">
    <text evidence="10">The sequence shown here is derived from an EMBL/GenBank/DDBJ whole genome shotgun (WGS) entry which is preliminary data.</text>
</comment>
<dbReference type="AlphaFoldDB" id="A0A5B7CFG6"/>
<evidence type="ECO:0000256" key="8">
    <source>
        <dbReference type="SAM" id="MobiDB-lite"/>
    </source>
</evidence>
<dbReference type="Proteomes" id="UP000324222">
    <property type="component" value="Unassembled WGS sequence"/>
</dbReference>
<organism evidence="10 11">
    <name type="scientific">Portunus trituberculatus</name>
    <name type="common">Swimming crab</name>
    <name type="synonym">Neptunus trituberculatus</name>
    <dbReference type="NCBI Taxonomy" id="210409"/>
    <lineage>
        <taxon>Eukaryota</taxon>
        <taxon>Metazoa</taxon>
        <taxon>Ecdysozoa</taxon>
        <taxon>Arthropoda</taxon>
        <taxon>Crustacea</taxon>
        <taxon>Multicrustacea</taxon>
        <taxon>Malacostraca</taxon>
        <taxon>Eumalacostraca</taxon>
        <taxon>Eucarida</taxon>
        <taxon>Decapoda</taxon>
        <taxon>Pleocyemata</taxon>
        <taxon>Brachyura</taxon>
        <taxon>Eubrachyura</taxon>
        <taxon>Portunoidea</taxon>
        <taxon>Portunidae</taxon>
        <taxon>Portuninae</taxon>
        <taxon>Portunus</taxon>
    </lineage>
</organism>
<dbReference type="EMBL" id="VSRR010000014">
    <property type="protein sequence ID" value="MPC08000.1"/>
    <property type="molecule type" value="Genomic_DNA"/>
</dbReference>
<dbReference type="GO" id="GO:0005615">
    <property type="term" value="C:extracellular space"/>
    <property type="evidence" value="ECO:0007669"/>
    <property type="project" value="TreeGrafter"/>
</dbReference>
<evidence type="ECO:0000256" key="3">
    <source>
        <dbReference type="ARBA" id="ARBA00022670"/>
    </source>
</evidence>
<evidence type="ECO:0000256" key="6">
    <source>
        <dbReference type="ARBA" id="ARBA00023157"/>
    </source>
</evidence>
<evidence type="ECO:0000313" key="10">
    <source>
        <dbReference type="EMBL" id="MPC08000.1"/>
    </source>
</evidence>
<dbReference type="InterPro" id="IPR050127">
    <property type="entry name" value="Serine_Proteases_S1"/>
</dbReference>
<dbReference type="PANTHER" id="PTHR24264:SF65">
    <property type="entry name" value="SRCR DOMAIN-CONTAINING PROTEIN"/>
    <property type="match status" value="1"/>
</dbReference>
<dbReference type="InterPro" id="IPR033116">
    <property type="entry name" value="TRYPSIN_SER"/>
</dbReference>
<dbReference type="PANTHER" id="PTHR24264">
    <property type="entry name" value="TRYPSIN-RELATED"/>
    <property type="match status" value="1"/>
</dbReference>
<feature type="region of interest" description="Disordered" evidence="8">
    <location>
        <begin position="1"/>
        <end position="27"/>
    </location>
</feature>
<dbReference type="InterPro" id="IPR001254">
    <property type="entry name" value="Trypsin_dom"/>
</dbReference>
<dbReference type="Gene3D" id="2.40.10.10">
    <property type="entry name" value="Trypsin-like serine proteases"/>
    <property type="match status" value="2"/>
</dbReference>
<dbReference type="PROSITE" id="PS00135">
    <property type="entry name" value="TRYPSIN_SER"/>
    <property type="match status" value="1"/>
</dbReference>
<keyword evidence="11" id="KW-1185">Reference proteome</keyword>
<keyword evidence="4" id="KW-0378">Hydrolase</keyword>
<evidence type="ECO:0000313" key="11">
    <source>
        <dbReference type="Proteomes" id="UP000324222"/>
    </source>
</evidence>
<proteinExistence type="inferred from homology"/>
<reference evidence="10 11" key="1">
    <citation type="submission" date="2019-05" db="EMBL/GenBank/DDBJ databases">
        <title>Another draft genome of Portunus trituberculatus and its Hox gene families provides insights of decapod evolution.</title>
        <authorList>
            <person name="Jeong J.-H."/>
            <person name="Song I."/>
            <person name="Kim S."/>
            <person name="Choi T."/>
            <person name="Kim D."/>
            <person name="Ryu S."/>
            <person name="Kim W."/>
        </authorList>
    </citation>
    <scope>NUCLEOTIDE SEQUENCE [LARGE SCALE GENOMIC DNA]</scope>
    <source>
        <tissue evidence="10">Muscle</tissue>
    </source>
</reference>
<gene>
    <name evidence="10" type="primary">TRYP_13</name>
    <name evidence="10" type="ORF">E2C01_000569</name>
</gene>
<dbReference type="InterPro" id="IPR009003">
    <property type="entry name" value="Peptidase_S1_PA"/>
</dbReference>
<keyword evidence="6" id="KW-1015">Disulfide bond</keyword>
<dbReference type="Pfam" id="PF00089">
    <property type="entry name" value="Trypsin"/>
    <property type="match status" value="2"/>
</dbReference>
<protein>
    <submittedName>
        <fullName evidence="10">Trypsin</fullName>
    </submittedName>
</protein>
<dbReference type="OrthoDB" id="10059102at2759"/>
<comment type="subcellular location">
    <subcellularLocation>
        <location evidence="1">Secreted</location>
    </subcellularLocation>
</comment>
<dbReference type="InterPro" id="IPR043504">
    <property type="entry name" value="Peptidase_S1_PA_chymotrypsin"/>
</dbReference>